<dbReference type="InterPro" id="IPR022044">
    <property type="entry name" value="TcdB_toxin_mid/C"/>
</dbReference>
<dbReference type="SUPFAM" id="SSF69318">
    <property type="entry name" value="Integrin alpha N-terminal domain"/>
    <property type="match status" value="1"/>
</dbReference>
<dbReference type="EMBL" id="CP047650">
    <property type="protein sequence ID" value="QHI96823.1"/>
    <property type="molecule type" value="Genomic_DNA"/>
</dbReference>
<dbReference type="Pfam" id="PF12256">
    <property type="entry name" value="TcdB_toxin_midN"/>
    <property type="match status" value="1"/>
</dbReference>
<dbReference type="GO" id="GO:0005737">
    <property type="term" value="C:cytoplasm"/>
    <property type="evidence" value="ECO:0007669"/>
    <property type="project" value="InterPro"/>
</dbReference>
<name>A0A857J0M4_9BURK</name>
<dbReference type="Pfam" id="PF12255">
    <property type="entry name" value="TcdB_toxin_midC"/>
    <property type="match status" value="1"/>
</dbReference>
<dbReference type="KEGG" id="xyk:GT347_01735"/>
<evidence type="ECO:0000256" key="1">
    <source>
        <dbReference type="ARBA" id="ARBA00004613"/>
    </source>
</evidence>
<dbReference type="InterPro" id="IPR003284">
    <property type="entry name" value="Sal_SpvB"/>
</dbReference>
<feature type="domain" description="Insecticide toxin TcdB middle/N-terminal" evidence="5">
    <location>
        <begin position="651"/>
        <end position="821"/>
    </location>
</feature>
<keyword evidence="7" id="KW-1185">Reference proteome</keyword>
<protein>
    <submittedName>
        <fullName evidence="6">Toxin</fullName>
    </submittedName>
</protein>
<dbReference type="InterPro" id="IPR028994">
    <property type="entry name" value="Integrin_alpha_N"/>
</dbReference>
<dbReference type="Proteomes" id="UP000464787">
    <property type="component" value="Chromosome"/>
</dbReference>
<sequence length="1466" mass="164571">MANETVTVPELSFPKGGGAIKGMGESLTGGGQSGVAGLNIPLPLSEGRGFAPALSLDYSSSAGNGPFGVGFELSLPAIRRRVSKGVPAYDDSDEFLGPGGDILVPVRDGDIIVKRRRTLNARSYSVVAYRPGTESSFGRLEHWLEEGALSNSFWLWFGPDASVQLFGNGLASRHTGTIEAVDVQGKVLSWLLAESVSVTGEHVFYQYKSENSQGVSLASPVEKSRDHATQRYLKRVLYCNQSASKDLYLLAGDNSALEAALWHMELIFDYGEHQPRPGDKPAYEESGIWPVRQDSFSDFAAGFEVRTHRLCRGVLMFHCFPDELGPLPVLVRQLILEYDESPYLSQLRGASLVAYGPDPASASQEDVPIFTPPIDLEFSGFDLTDVRFEPYAALQGIDSAAPFQLVDVGGEGLPGVLYRDGSSYLYRAPCRHESSTDPDAVAYGPWQPLPELPSGGLAERGHRALVDVTGTGHLDWVISLPGHAGFFSLGSDGTWQQFTPFSAFPTEFLAMAAQLVDISSNGFPDLALIGPHSVRIYANRREAGFAAPVDVAHGPDALPLFDAARTELVAFSDVLGSGQSHLVRVRADRLECWPNLGRGRFGSPMTLAVLPFDAVSFDPQRVHLADLDGTGANDLLYVESDRLLIFRNRCGNGFDDPVEVRFPDEMRYDRFCRVQFADLFGMGCATMIFTCPHMQVRHWACRFSRNGKPYLLTRMSNNLGMSAQLDYRSSAQEWLDEKREGAGACFLPFPVQVVSRQLTFDEVNRQTLTQCFRYRKGFHDLQEREYRGFGLVIHRDNESSSQPLEDEADPFIATLETRTWYRVGADFDESRLGFNRSDARMWELGPLRMVDERDRLLDADQSPVLWKHARRSLRARIRRQESYSLDAGSLSEFPYRVSEYRYQVRVIHSGESPVVLPLPLEEIHWVYERNPADPMCTHQVVLESDRYGFAVCTANIHYPRRAGPSSPAEYNDSQQHVLWIHRTEEKWIHLDQEADALRLGLPCEQKKYARDWPQARAFSGLLSFEVLAGADGPWKDGFGELGSWLRYFYSKDGVALASGQATAEGLLSHCHEAEITPEALSEYCRDFISGEEASALMEQGRYLLEDGLYWRPGPRSHYLPLNGFYRLCKQVDSWGETRIDYDQARLFAVEVTDALGQAQRAEHDYRVLRPWRLVDPNGNIQEISLDALGRPRVSSFHGTEEGRSVGFDPVQSHVTSPDSCDDAIDRPAQAIGRMAAAYFHEPWSWMGRMSADFLRQHGLKNSEELLKTLKSLGLLDSEAHVRSLHWTEQRLSRFTDGEQQGLKQALAAVRRAPVHSVTLLHDRYPDDPKRQIRCTLLRCDGFGRDLQSKQRVEPGPCYQVDEQGAFMVEDGRLPEAESQERWLVSGRVEYSWKALPVRVYRPYFVNTRAYVDDAAFRQHAPHDSMFYDGMGRVVRTLNAAGDETRTRYGVWFDIHEDENDVWASRQ</sequence>
<evidence type="ECO:0000259" key="4">
    <source>
        <dbReference type="Pfam" id="PF12255"/>
    </source>
</evidence>
<evidence type="ECO:0000259" key="5">
    <source>
        <dbReference type="Pfam" id="PF12256"/>
    </source>
</evidence>
<accession>A0A857J0M4</accession>
<dbReference type="InterPro" id="IPR022045">
    <property type="entry name" value="TcdB_toxin_mid/N"/>
</dbReference>
<dbReference type="GO" id="GO:0005576">
    <property type="term" value="C:extracellular region"/>
    <property type="evidence" value="ECO:0007669"/>
    <property type="project" value="UniProtKB-SubCell"/>
</dbReference>
<dbReference type="Pfam" id="PF03534">
    <property type="entry name" value="SpvB"/>
    <property type="match status" value="1"/>
</dbReference>
<evidence type="ECO:0000256" key="3">
    <source>
        <dbReference type="ARBA" id="ARBA00023026"/>
    </source>
</evidence>
<keyword evidence="3" id="KW-0843">Virulence</keyword>
<comment type="subcellular location">
    <subcellularLocation>
        <location evidence="1">Secreted</location>
    </subcellularLocation>
</comment>
<organism evidence="6 7">
    <name type="scientific">Xylophilus rhododendri</name>
    <dbReference type="NCBI Taxonomy" id="2697032"/>
    <lineage>
        <taxon>Bacteria</taxon>
        <taxon>Pseudomonadati</taxon>
        <taxon>Pseudomonadota</taxon>
        <taxon>Betaproteobacteria</taxon>
        <taxon>Burkholderiales</taxon>
        <taxon>Xylophilus</taxon>
    </lineage>
</organism>
<gene>
    <name evidence="6" type="ORF">GT347_01735</name>
</gene>
<evidence type="ECO:0000313" key="7">
    <source>
        <dbReference type="Proteomes" id="UP000464787"/>
    </source>
</evidence>
<feature type="domain" description="Insecticide toxin TcdB middle/C-terminal" evidence="4">
    <location>
        <begin position="869"/>
        <end position="1001"/>
    </location>
</feature>
<reference evidence="6 7" key="1">
    <citation type="submission" date="2020-01" db="EMBL/GenBank/DDBJ databases">
        <title>Genome sequencing of strain KACC 21265.</title>
        <authorList>
            <person name="Heo J."/>
            <person name="Kim S.-J."/>
            <person name="Kim J.-S."/>
            <person name="Hong S.-B."/>
            <person name="Kwon S.-W."/>
        </authorList>
    </citation>
    <scope>NUCLEOTIDE SEQUENCE [LARGE SCALE GENOMIC DNA]</scope>
    <source>
        <strain evidence="6 7">KACC 21265</strain>
    </source>
</reference>
<evidence type="ECO:0000313" key="6">
    <source>
        <dbReference type="EMBL" id="QHI96823.1"/>
    </source>
</evidence>
<dbReference type="RefSeq" id="WP_160550341.1">
    <property type="nucleotide sequence ID" value="NZ_CP047650.1"/>
</dbReference>
<evidence type="ECO:0000256" key="2">
    <source>
        <dbReference type="ARBA" id="ARBA00022525"/>
    </source>
</evidence>
<dbReference type="PRINTS" id="PR01341">
    <property type="entry name" value="SALSPVBPROT"/>
</dbReference>
<proteinExistence type="predicted"/>
<keyword evidence="2" id="KW-0964">Secreted</keyword>